<gene>
    <name evidence="1" type="ORF">EV182_006641</name>
</gene>
<accession>A0ACC1H904</accession>
<name>A0ACC1H904_9FUNG</name>
<comment type="caution">
    <text evidence="1">The sequence shown here is derived from an EMBL/GenBank/DDBJ whole genome shotgun (WGS) entry which is preliminary data.</text>
</comment>
<proteinExistence type="predicted"/>
<organism evidence="1 2">
    <name type="scientific">Spiromyces aspiralis</name>
    <dbReference type="NCBI Taxonomy" id="68401"/>
    <lineage>
        <taxon>Eukaryota</taxon>
        <taxon>Fungi</taxon>
        <taxon>Fungi incertae sedis</taxon>
        <taxon>Zoopagomycota</taxon>
        <taxon>Kickxellomycotina</taxon>
        <taxon>Kickxellomycetes</taxon>
        <taxon>Kickxellales</taxon>
        <taxon>Kickxellaceae</taxon>
        <taxon>Spiromyces</taxon>
    </lineage>
</organism>
<protein>
    <submittedName>
        <fullName evidence="1">Uncharacterized protein</fullName>
    </submittedName>
</protein>
<evidence type="ECO:0000313" key="1">
    <source>
        <dbReference type="EMBL" id="KAJ1672711.1"/>
    </source>
</evidence>
<dbReference type="EMBL" id="JAMZIH010007942">
    <property type="protein sequence ID" value="KAJ1672711.1"/>
    <property type="molecule type" value="Genomic_DNA"/>
</dbReference>
<reference evidence="1" key="1">
    <citation type="submission" date="2022-06" db="EMBL/GenBank/DDBJ databases">
        <title>Phylogenomic reconstructions and comparative analyses of Kickxellomycotina fungi.</title>
        <authorList>
            <person name="Reynolds N.K."/>
            <person name="Stajich J.E."/>
            <person name="Barry K."/>
            <person name="Grigoriev I.V."/>
            <person name="Crous P."/>
            <person name="Smith M.E."/>
        </authorList>
    </citation>
    <scope>NUCLEOTIDE SEQUENCE</scope>
    <source>
        <strain evidence="1">RSA 2271</strain>
    </source>
</reference>
<evidence type="ECO:0000313" key="2">
    <source>
        <dbReference type="Proteomes" id="UP001145114"/>
    </source>
</evidence>
<keyword evidence="2" id="KW-1185">Reference proteome</keyword>
<sequence length="113" mass="13401">IKEIREFCVNTRLGQYDFSALYEYYKQIEQRVQGQVKKHVLFDGANTKRYHRIQIIGQRLDFLMRTNNYDLKATIDQFLAEKGDVPLSQYTHILVRINKASRRRASMQRGSAM</sequence>
<feature type="non-terminal residue" evidence="1">
    <location>
        <position position="1"/>
    </location>
</feature>
<dbReference type="Proteomes" id="UP001145114">
    <property type="component" value="Unassembled WGS sequence"/>
</dbReference>